<reference evidence="6 8" key="1">
    <citation type="journal article" date="2007" name="J. Virol.">
        <title>Genome sequences of three koi herpesvirus isolates representing the expanding distribution of an emerging disease threatening koi and common carp worldwide.</title>
        <authorList>
            <person name="Aoki T."/>
            <person name="Hirono I."/>
            <person name="Kurokawa K."/>
            <person name="Fukuda H."/>
            <person name="Nahary R."/>
            <person name="Eldar A."/>
            <person name="Davison A.J."/>
            <person name="Waltzek T.B."/>
            <person name="Bercovier H."/>
            <person name="Hedrick R.P."/>
        </authorList>
    </citation>
    <scope>NUCLEOTIDE SEQUENCE [LARGE SCALE GENOMIC DNA]</scope>
    <source>
        <strain evidence="2 6">KHV-U</strain>
        <strain evidence="5">TUMST1</strain>
    </source>
</reference>
<reference evidence="2" key="2">
    <citation type="submission" date="2007-03" db="EMBL/GenBank/DDBJ databases">
        <title>Comparative genomics of carp herpesviruses.</title>
        <authorList>
            <person name="Davison A.J."/>
            <person name="Kurobe T."/>
            <person name="Gatherer D."/>
            <person name="Cunningham C."/>
            <person name="Waltzek T.B."/>
            <person name="Korf I."/>
            <person name="Fukuda H."/>
            <person name="Hedrick R.P."/>
        </authorList>
    </citation>
    <scope>NUCLEOTIDE SEQUENCE</scope>
    <source>
        <strain evidence="2">KHV-U</strain>
    </source>
</reference>
<evidence type="ECO:0000313" key="2">
    <source>
        <dbReference type="EMBL" id="ABG42959.1"/>
    </source>
</evidence>
<dbReference type="EMBL" id="AP008984">
    <property type="protein sequence ID" value="BAF48945.1"/>
    <property type="molecule type" value="Genomic_DNA"/>
</dbReference>
<dbReference type="Proteomes" id="UP000160099">
    <property type="component" value="Segment"/>
</dbReference>
<dbReference type="GeneID" id="11266462"/>
<reference evidence="3 7" key="4">
    <citation type="journal article" date="2015" name="Vet. Microbiol.">
        <title>Whole-genome sequence of a novel Chinese cyprinid herpesvirus 3 isolate reveals the existence of a distinct European genotype in East Asia.</title>
        <authorList>
            <person name="Li W."/>
            <person name="Lee X."/>
            <person name="Weng S."/>
            <person name="He J."/>
            <person name="Dong C."/>
        </authorList>
    </citation>
    <scope>NUCLEOTIDE SEQUENCE [LARGE SCALE GENOMIC DNA]</scope>
    <source>
        <strain evidence="3">KHV-GZ11</strain>
    </source>
</reference>
<evidence type="ECO:0000256" key="1">
    <source>
        <dbReference type="SAM" id="Phobius"/>
    </source>
</evidence>
<accession>A3QTU1</accession>
<reference evidence="4" key="3">
    <citation type="submission" date="2014-10" db="EMBL/GenBank/DDBJ databases">
        <title>Molecular cloning and characterization of the genes coding for the envelope proteins from Cyprinid herpesvirus 3-HZ419 strain.</title>
        <authorList>
            <person name="Liu Z."/>
            <person name="Ke H."/>
            <person name="Ma Y."/>
            <person name="Hao L."/>
            <person name="Ma J."/>
            <person name="Liang Z."/>
        </authorList>
    </citation>
    <scope>NUCLEOTIDE SEQUENCE</scope>
    <source>
        <strain evidence="4">HZ419</strain>
    </source>
</reference>
<evidence type="ECO:0000313" key="5">
    <source>
        <dbReference type="EMBL" id="BAF48945.1"/>
    </source>
</evidence>
<organism evidence="2 6">
    <name type="scientific">Cyprinid herpesvirus 3</name>
    <name type="common">CyHV-3</name>
    <dbReference type="NCBI Taxonomy" id="180230"/>
    <lineage>
        <taxon>Viruses</taxon>
        <taxon>Duplodnaviria</taxon>
        <taxon>Heunggongvirae</taxon>
        <taxon>Peploviricota</taxon>
        <taxon>Herviviricetes</taxon>
        <taxon>Herpesvirales</taxon>
        <taxon>Alloherpesviridae</taxon>
        <taxon>Cyvirus</taxon>
        <taxon>Cyvirus cyprinidallo3</taxon>
    </lineage>
</organism>
<evidence type="ECO:0000313" key="7">
    <source>
        <dbReference type="Proteomes" id="UP000160099"/>
    </source>
</evidence>
<feature type="transmembrane region" description="Helical" evidence="1">
    <location>
        <begin position="73"/>
        <end position="95"/>
    </location>
</feature>
<evidence type="ECO:0000313" key="4">
    <source>
        <dbReference type="EMBL" id="AJK93607.1"/>
    </source>
</evidence>
<proteinExistence type="predicted"/>
<evidence type="ECO:0000313" key="6">
    <source>
        <dbReference type="Proteomes" id="UP000156776"/>
    </source>
</evidence>
<keyword evidence="1" id="KW-0472">Membrane</keyword>
<name>A3QTU1_CYHV3</name>
<dbReference type="EMBL" id="KJ627438">
    <property type="protein sequence ID" value="AIC32487.1"/>
    <property type="molecule type" value="Genomic_DNA"/>
</dbReference>
<keyword evidence="1" id="KW-1133">Transmembrane helix</keyword>
<evidence type="ECO:0000313" key="8">
    <source>
        <dbReference type="Proteomes" id="UP000169752"/>
    </source>
</evidence>
<keyword evidence="1" id="KW-0812">Transmembrane</keyword>
<dbReference type="Proteomes" id="UP000169752">
    <property type="component" value="Segment"/>
</dbReference>
<gene>
    <name evidence="2" type="ORF">CyHV3_ORF132</name>
    <name evidence="3" type="ORF">CyHV3GZ_ORF132L</name>
    <name evidence="5" type="ORF">KHVJ141</name>
</gene>
<evidence type="ECO:0000313" key="3">
    <source>
        <dbReference type="EMBL" id="AIC32487.1"/>
    </source>
</evidence>
<dbReference type="EMBL" id="KP004901">
    <property type="protein sequence ID" value="AJK93607.1"/>
    <property type="molecule type" value="Genomic_DNA"/>
</dbReference>
<keyword evidence="6" id="KW-1185">Reference proteome</keyword>
<dbReference type="KEGG" id="vg:11266462"/>
<sequence>MTGSKISPGLLAAATSLTTIGDAVAQSLTDLTEGLAVPTLPPDFANSFLYWFNPANFDKCAPAQNPYCVSGPIVFGLLLLLGVGLLAFLCCCCCHRRRISRHFRKLRPRKRIRDDAETGSVIDAATRYNDNGYDNPAFVEEDDDRCIDTRAASIVGVVTNKNQNRLKGLR</sequence>
<dbReference type="Proteomes" id="UP000156776">
    <property type="component" value="Segment"/>
</dbReference>
<protein>
    <submittedName>
        <fullName evidence="4">Isolate HZ419 ORF132 protein</fullName>
    </submittedName>
    <submittedName>
        <fullName evidence="2">Membrane protein ORF132</fullName>
    </submittedName>
    <submittedName>
        <fullName evidence="3">ORF132L</fullName>
    </submittedName>
</protein>
<dbReference type="RefSeq" id="YP_001096167.1">
    <property type="nucleotide sequence ID" value="NC_009127.1"/>
</dbReference>
<dbReference type="EMBL" id="DQ657948">
    <property type="protein sequence ID" value="ABG42959.1"/>
    <property type="molecule type" value="Genomic_DNA"/>
</dbReference>